<dbReference type="InterPro" id="IPR050608">
    <property type="entry name" value="NmrA-type/Isoflavone_red_sf"/>
</dbReference>
<feature type="domain" description="NmrA-like" evidence="1">
    <location>
        <begin position="35"/>
        <end position="193"/>
    </location>
</feature>
<dbReference type="SUPFAM" id="SSF51735">
    <property type="entry name" value="NAD(P)-binding Rossmann-fold domains"/>
    <property type="match status" value="1"/>
</dbReference>
<dbReference type="InterPro" id="IPR036291">
    <property type="entry name" value="NAD(P)-bd_dom_sf"/>
</dbReference>
<dbReference type="Pfam" id="PF05368">
    <property type="entry name" value="NmrA"/>
    <property type="match status" value="1"/>
</dbReference>
<comment type="caution">
    <text evidence="2">The sequence shown here is derived from an EMBL/GenBank/DDBJ whole genome shotgun (WGS) entry which is preliminary data.</text>
</comment>
<reference evidence="2" key="1">
    <citation type="submission" date="2020-10" db="EMBL/GenBank/DDBJ databases">
        <authorList>
            <person name="Han B."/>
            <person name="Lu T."/>
            <person name="Zhao Q."/>
            <person name="Huang X."/>
            <person name="Zhao Y."/>
        </authorList>
    </citation>
    <scope>NUCLEOTIDE SEQUENCE</scope>
</reference>
<organism evidence="2 3">
    <name type="scientific">Miscanthus lutarioriparius</name>
    <dbReference type="NCBI Taxonomy" id="422564"/>
    <lineage>
        <taxon>Eukaryota</taxon>
        <taxon>Viridiplantae</taxon>
        <taxon>Streptophyta</taxon>
        <taxon>Embryophyta</taxon>
        <taxon>Tracheophyta</taxon>
        <taxon>Spermatophyta</taxon>
        <taxon>Magnoliopsida</taxon>
        <taxon>Liliopsida</taxon>
        <taxon>Poales</taxon>
        <taxon>Poaceae</taxon>
        <taxon>PACMAD clade</taxon>
        <taxon>Panicoideae</taxon>
        <taxon>Andropogonodae</taxon>
        <taxon>Andropogoneae</taxon>
        <taxon>Saccharinae</taxon>
        <taxon>Miscanthus</taxon>
    </lineage>
</organism>
<dbReference type="InterPro" id="IPR008030">
    <property type="entry name" value="NmrA-like"/>
</dbReference>
<evidence type="ECO:0000313" key="3">
    <source>
        <dbReference type="Proteomes" id="UP000604825"/>
    </source>
</evidence>
<evidence type="ECO:0000313" key="2">
    <source>
        <dbReference type="EMBL" id="CAD6232354.1"/>
    </source>
</evidence>
<accession>A0A811NWR0</accession>
<proteinExistence type="predicted"/>
<keyword evidence="3" id="KW-1185">Reference proteome</keyword>
<name>A0A811NWR0_9POAL</name>
<dbReference type="Proteomes" id="UP000604825">
    <property type="component" value="Unassembled WGS sequence"/>
</dbReference>
<dbReference type="OrthoDB" id="419598at2759"/>
<sequence>MVSSAYCRDTIPPTLKFSEHFCKNVTFWSYPFNDAAGFPYTYVWTGYFFGYGLPGIGQVLAQAPPDDKAVILSDGDTEVSFVDEGDIGTCTVLAVDDPRAENRTLYVKPLANTLSHNELLALWEKKTGKTFERVYLTEDAILKQIQELPVPLDILLSIVHAVYIKGEHKFKIDPSSGVDAGELYPDVKYTTVDITSTGCSELDPQGLHRVRTNYQLERDDILKPNLVTFCFANANKILTVTTRNQEEDGLGLRGHRVYTKLHSFAYSNFR</sequence>
<dbReference type="Gene3D" id="3.90.25.10">
    <property type="entry name" value="UDP-galactose 4-epimerase, domain 1"/>
    <property type="match status" value="1"/>
</dbReference>
<dbReference type="AlphaFoldDB" id="A0A811NWR0"/>
<dbReference type="EMBL" id="CAJGYO010000005">
    <property type="protein sequence ID" value="CAD6232354.1"/>
    <property type="molecule type" value="Genomic_DNA"/>
</dbReference>
<gene>
    <name evidence="2" type="ORF">NCGR_LOCUS22039</name>
</gene>
<dbReference type="PANTHER" id="PTHR43349:SF64">
    <property type="entry name" value="NMRA-LIKE DOMAIN-CONTAINING PROTEIN"/>
    <property type="match status" value="1"/>
</dbReference>
<evidence type="ECO:0000259" key="1">
    <source>
        <dbReference type="Pfam" id="PF05368"/>
    </source>
</evidence>
<protein>
    <recommendedName>
        <fullName evidence="1">NmrA-like domain-containing protein</fullName>
    </recommendedName>
</protein>
<dbReference type="PANTHER" id="PTHR43349">
    <property type="entry name" value="PINORESINOL REDUCTASE-RELATED"/>
    <property type="match status" value="1"/>
</dbReference>